<keyword evidence="2" id="KW-0472">Membrane</keyword>
<evidence type="ECO:0000313" key="3">
    <source>
        <dbReference type="EMBL" id="MFB9833700.1"/>
    </source>
</evidence>
<evidence type="ECO:0000256" key="2">
    <source>
        <dbReference type="SAM" id="Phobius"/>
    </source>
</evidence>
<keyword evidence="2" id="KW-1133">Transmembrane helix</keyword>
<proteinExistence type="predicted"/>
<feature type="region of interest" description="Disordered" evidence="1">
    <location>
        <begin position="66"/>
        <end position="161"/>
    </location>
</feature>
<evidence type="ECO:0000256" key="1">
    <source>
        <dbReference type="SAM" id="MobiDB-lite"/>
    </source>
</evidence>
<dbReference type="Proteomes" id="UP001589627">
    <property type="component" value="Unassembled WGS sequence"/>
</dbReference>
<feature type="compositionally biased region" description="Low complexity" evidence="1">
    <location>
        <begin position="79"/>
        <end position="92"/>
    </location>
</feature>
<feature type="region of interest" description="Disordered" evidence="1">
    <location>
        <begin position="1"/>
        <end position="27"/>
    </location>
</feature>
<accession>A0ABV5YF87</accession>
<gene>
    <name evidence="3" type="ORF">ACFFNX_16030</name>
</gene>
<protein>
    <submittedName>
        <fullName evidence="3">Uncharacterized protein</fullName>
    </submittedName>
</protein>
<comment type="caution">
    <text evidence="3">The sequence shown here is derived from an EMBL/GenBank/DDBJ whole genome shotgun (WGS) entry which is preliminary data.</text>
</comment>
<reference evidence="3 4" key="1">
    <citation type="submission" date="2024-09" db="EMBL/GenBank/DDBJ databases">
        <authorList>
            <person name="Sun Q."/>
            <person name="Mori K."/>
        </authorList>
    </citation>
    <scope>NUCLEOTIDE SEQUENCE [LARGE SCALE GENOMIC DNA]</scope>
    <source>
        <strain evidence="3 4">TBRC 0563</strain>
    </source>
</reference>
<dbReference type="RefSeq" id="WP_378201852.1">
    <property type="nucleotide sequence ID" value="NZ_JBHLZP010000101.1"/>
</dbReference>
<keyword evidence="2" id="KW-0812">Transmembrane</keyword>
<name>A0ABV5YF87_9ACTN</name>
<sequence>MATEQHAGDPLVSRAARPAGDSSGPGRLRAAVHARLEEMRFRHGMLLMVTAAAVLVVAITGITLALTGDPAGKGPGAGEPPIAAPSESSSTPDASGPTPEPRGSARRPEISSSTRLGSSIPPPVVSPSASPSTSTSGPPTWWPTGHPHRHHGSPPPWWHHQ</sequence>
<keyword evidence="4" id="KW-1185">Reference proteome</keyword>
<feature type="transmembrane region" description="Helical" evidence="2">
    <location>
        <begin position="45"/>
        <end position="66"/>
    </location>
</feature>
<dbReference type="EMBL" id="JBHLZP010000101">
    <property type="protein sequence ID" value="MFB9833700.1"/>
    <property type="molecule type" value="Genomic_DNA"/>
</dbReference>
<evidence type="ECO:0000313" key="4">
    <source>
        <dbReference type="Proteomes" id="UP001589627"/>
    </source>
</evidence>
<feature type="compositionally biased region" description="Low complexity" evidence="1">
    <location>
        <begin position="126"/>
        <end position="145"/>
    </location>
</feature>
<organism evidence="3 4">
    <name type="scientific">Actinoallomurus acaciae</name>
    <dbReference type="NCBI Taxonomy" id="502577"/>
    <lineage>
        <taxon>Bacteria</taxon>
        <taxon>Bacillati</taxon>
        <taxon>Actinomycetota</taxon>
        <taxon>Actinomycetes</taxon>
        <taxon>Streptosporangiales</taxon>
        <taxon>Thermomonosporaceae</taxon>
        <taxon>Actinoallomurus</taxon>
    </lineage>
</organism>